<gene>
    <name evidence="1" type="ORF">V6N11_046148</name>
</gene>
<sequence length="90" mass="10397">MVKHIGWNIRIDLKIDFWRDSWVRDIGPLCEVCNDVLEGSKVTVASMVDTSGEWKWEVIQDLLVTKPVLLRIAAIKPPDPSHIDGTRRWM</sequence>
<accession>A0ABR1ZBX7</accession>
<dbReference type="Proteomes" id="UP001396334">
    <property type="component" value="Unassembled WGS sequence"/>
</dbReference>
<keyword evidence="2" id="KW-1185">Reference proteome</keyword>
<evidence type="ECO:0000313" key="1">
    <source>
        <dbReference type="EMBL" id="KAK8477771.1"/>
    </source>
</evidence>
<evidence type="ECO:0000313" key="2">
    <source>
        <dbReference type="Proteomes" id="UP001396334"/>
    </source>
</evidence>
<organism evidence="1 2">
    <name type="scientific">Hibiscus sabdariffa</name>
    <name type="common">roselle</name>
    <dbReference type="NCBI Taxonomy" id="183260"/>
    <lineage>
        <taxon>Eukaryota</taxon>
        <taxon>Viridiplantae</taxon>
        <taxon>Streptophyta</taxon>
        <taxon>Embryophyta</taxon>
        <taxon>Tracheophyta</taxon>
        <taxon>Spermatophyta</taxon>
        <taxon>Magnoliopsida</taxon>
        <taxon>eudicotyledons</taxon>
        <taxon>Gunneridae</taxon>
        <taxon>Pentapetalae</taxon>
        <taxon>rosids</taxon>
        <taxon>malvids</taxon>
        <taxon>Malvales</taxon>
        <taxon>Malvaceae</taxon>
        <taxon>Malvoideae</taxon>
        <taxon>Hibiscus</taxon>
    </lineage>
</organism>
<dbReference type="EMBL" id="JBBPBN010001684">
    <property type="protein sequence ID" value="KAK8477771.1"/>
    <property type="molecule type" value="Genomic_DNA"/>
</dbReference>
<reference evidence="1 2" key="1">
    <citation type="journal article" date="2024" name="G3 (Bethesda)">
        <title>Genome assembly of Hibiscus sabdariffa L. provides insights into metabolisms of medicinal natural products.</title>
        <authorList>
            <person name="Kim T."/>
        </authorList>
    </citation>
    <scope>NUCLEOTIDE SEQUENCE [LARGE SCALE GENOMIC DNA]</scope>
    <source>
        <strain evidence="1">TK-2024</strain>
        <tissue evidence="1">Old leaves</tissue>
    </source>
</reference>
<proteinExistence type="predicted"/>
<name>A0ABR1ZBX7_9ROSI</name>
<comment type="caution">
    <text evidence="1">The sequence shown here is derived from an EMBL/GenBank/DDBJ whole genome shotgun (WGS) entry which is preliminary data.</text>
</comment>
<protein>
    <submittedName>
        <fullName evidence="1">Uncharacterized protein</fullName>
    </submittedName>
</protein>